<accession>A0A7V2ZKW7</accession>
<dbReference type="EMBL" id="DSUJ01000008">
    <property type="protein sequence ID" value="HFI91785.1"/>
    <property type="molecule type" value="Genomic_DNA"/>
</dbReference>
<organism evidence="2">
    <name type="scientific">Ignavibacterium album</name>
    <dbReference type="NCBI Taxonomy" id="591197"/>
    <lineage>
        <taxon>Bacteria</taxon>
        <taxon>Pseudomonadati</taxon>
        <taxon>Ignavibacteriota</taxon>
        <taxon>Ignavibacteria</taxon>
        <taxon>Ignavibacteriales</taxon>
        <taxon>Ignavibacteriaceae</taxon>
        <taxon>Ignavibacterium</taxon>
    </lineage>
</organism>
<dbReference type="GO" id="GO:0009279">
    <property type="term" value="C:cell outer membrane"/>
    <property type="evidence" value="ECO:0007669"/>
    <property type="project" value="TreeGrafter"/>
</dbReference>
<dbReference type="AlphaFoldDB" id="A0A7V2ZKW7"/>
<evidence type="ECO:0000313" key="2">
    <source>
        <dbReference type="EMBL" id="HFI91785.1"/>
    </source>
</evidence>
<reference evidence="2" key="1">
    <citation type="journal article" date="2020" name="mSystems">
        <title>Genome- and Community-Level Interaction Insights into Carbon Utilization and Element Cycling Functions of Hydrothermarchaeota in Hydrothermal Sediment.</title>
        <authorList>
            <person name="Zhou Z."/>
            <person name="Liu Y."/>
            <person name="Xu W."/>
            <person name="Pan J."/>
            <person name="Luo Z.H."/>
            <person name="Li M."/>
        </authorList>
    </citation>
    <scope>NUCLEOTIDE SEQUENCE [LARGE SCALE GENOMIC DNA]</scope>
    <source>
        <strain evidence="2">SpSt-479</strain>
    </source>
</reference>
<feature type="domain" description="LPS-assembly protein LptD central" evidence="1">
    <location>
        <begin position="197"/>
        <end position="656"/>
    </location>
</feature>
<dbReference type="PANTHER" id="PTHR30189">
    <property type="entry name" value="LPS-ASSEMBLY PROTEIN"/>
    <property type="match status" value="1"/>
</dbReference>
<comment type="caution">
    <text evidence="2">The sequence shown here is derived from an EMBL/GenBank/DDBJ whole genome shotgun (WGS) entry which is preliminary data.</text>
</comment>
<dbReference type="InterPro" id="IPR045659">
    <property type="entry name" value="LptD_2"/>
</dbReference>
<dbReference type="PANTHER" id="PTHR30189:SF1">
    <property type="entry name" value="LPS-ASSEMBLY PROTEIN LPTD"/>
    <property type="match status" value="1"/>
</dbReference>
<evidence type="ECO:0000259" key="1">
    <source>
        <dbReference type="Pfam" id="PF19838"/>
    </source>
</evidence>
<gene>
    <name evidence="2" type="ORF">ENS31_09710</name>
</gene>
<dbReference type="Pfam" id="PF19838">
    <property type="entry name" value="LptD_2"/>
    <property type="match status" value="1"/>
</dbReference>
<name>A0A7V2ZKW7_9BACT</name>
<protein>
    <submittedName>
        <fullName evidence="2">LPS-assembly protein LptD</fullName>
    </submittedName>
</protein>
<dbReference type="GO" id="GO:1990351">
    <property type="term" value="C:transporter complex"/>
    <property type="evidence" value="ECO:0007669"/>
    <property type="project" value="TreeGrafter"/>
</dbReference>
<dbReference type="InterPro" id="IPR050218">
    <property type="entry name" value="LptD"/>
</dbReference>
<sequence length="841" mass="96930">MNRLLLVILILVFYISSFAQIDDILSIQNNNMPTDTSLIPKSKKYDVDTTVFAEAKDSIFFNNKEKKMFIYGGGNLKYKQTEIKSGVIEIDFDKSTIFATGIKNDSLAQYLETPILAEAGETYKGNRMKYNFKTQQGIISFAQTEQEGSKYTGQQIKKVDKDVYFIADGIYTTCDNDSCPHYHFYSPKMKVIHKEQIVAEWIFLHFGGVPFPVPLPFAVFPIESGRRSGIIPPVFGDDGTYGTYFSRFGYFWAISDYMDLNLTGDFYTRGSYRVNSLFRYAKRYEFTGNLEGSYGSFVIGEKDDPDRSETNDWRLRWNHNQTITPTMKFDARLEFLSNNRVTRNISDVNDLLRNEAISNATLFKSWDESGNSMSVSYNRRQIFQTNEVSEILPNITFTMSQKYPFRSTTGTSQSFLETFGFSYSGSFENRRNRKDRELKIRGGINHQLNASLSPKIGYFNFSPNFSYQERWYNKRIEKFSVPNFEGKDSIITNDVNEINFVRTFSFGVNASTKFYGIFNPEIFGVKSIRHTVIPSVSYTFTPDFSTKGWGYYDYYTNLAGQQIKYNKFEQEIYGGASNRESQSLNFSLSNVFEMKTQSDPTDTTSKENKIQLLNLNANIGYDFTADSLKFTDLRLNYRTQIGSVFSFNGASTFSLYDYEGSTSRVNRFLYDAGKGLLRLTNFNFSISLTLAGEKSQMPQSQETSRPMQESGFAQDNRNIYQGLYYMSDPDFSIPWDLSLNFYYNESRPVPTNITKSSSISGSMNFNLTPAWKISVTGSYDLQRKEFAAPQIRISRDLHCWIMNFTWNPIGTFRGYMLEIRVKAPQLQDLKITKRDQFFEGR</sequence>
<proteinExistence type="predicted"/>